<evidence type="ECO:0000256" key="1">
    <source>
        <dbReference type="SAM" id="SignalP"/>
    </source>
</evidence>
<dbReference type="InterPro" id="IPR036291">
    <property type="entry name" value="NAD(P)-bd_dom_sf"/>
</dbReference>
<feature type="chain" id="PRO_5012216137" evidence="1">
    <location>
        <begin position="24"/>
        <end position="304"/>
    </location>
</feature>
<dbReference type="InParanoid" id="A0A1Z5JXX9"/>
<reference evidence="2 3" key="1">
    <citation type="journal article" date="2015" name="Plant Cell">
        <title>Oil accumulation by the oleaginous diatom Fistulifera solaris as revealed by the genome and transcriptome.</title>
        <authorList>
            <person name="Tanaka T."/>
            <person name="Maeda Y."/>
            <person name="Veluchamy A."/>
            <person name="Tanaka M."/>
            <person name="Abida H."/>
            <person name="Marechal E."/>
            <person name="Bowler C."/>
            <person name="Muto M."/>
            <person name="Sunaga Y."/>
            <person name="Tanaka M."/>
            <person name="Yoshino T."/>
            <person name="Taniguchi T."/>
            <person name="Fukuda Y."/>
            <person name="Nemoto M."/>
            <person name="Matsumoto M."/>
            <person name="Wong P.S."/>
            <person name="Aburatani S."/>
            <person name="Fujibuchi W."/>
        </authorList>
    </citation>
    <scope>NUCLEOTIDE SEQUENCE [LARGE SCALE GENOMIC DNA]</scope>
    <source>
        <strain evidence="2 3">JPCC DA0580</strain>
    </source>
</reference>
<dbReference type="AlphaFoldDB" id="A0A1Z5JXX9"/>
<dbReference type="EMBL" id="BDSP01000131">
    <property type="protein sequence ID" value="GAX18678.1"/>
    <property type="molecule type" value="Genomic_DNA"/>
</dbReference>
<proteinExistence type="predicted"/>
<organism evidence="2 3">
    <name type="scientific">Fistulifera solaris</name>
    <name type="common">Oleaginous diatom</name>
    <dbReference type="NCBI Taxonomy" id="1519565"/>
    <lineage>
        <taxon>Eukaryota</taxon>
        <taxon>Sar</taxon>
        <taxon>Stramenopiles</taxon>
        <taxon>Ochrophyta</taxon>
        <taxon>Bacillariophyta</taxon>
        <taxon>Bacillariophyceae</taxon>
        <taxon>Bacillariophycidae</taxon>
        <taxon>Naviculales</taxon>
        <taxon>Naviculaceae</taxon>
        <taxon>Fistulifera</taxon>
    </lineage>
</organism>
<keyword evidence="1" id="KW-0732">Signal</keyword>
<dbReference type="Gene3D" id="3.40.50.720">
    <property type="entry name" value="NAD(P)-binding Rossmann-like Domain"/>
    <property type="match status" value="1"/>
</dbReference>
<feature type="signal peptide" evidence="1">
    <location>
        <begin position="1"/>
        <end position="23"/>
    </location>
</feature>
<dbReference type="OrthoDB" id="37947at2759"/>
<accession>A0A1Z5JXX9</accession>
<name>A0A1Z5JXX9_FISSO</name>
<evidence type="ECO:0000313" key="2">
    <source>
        <dbReference type="EMBL" id="GAX18678.1"/>
    </source>
</evidence>
<keyword evidence="3" id="KW-1185">Reference proteome</keyword>
<protein>
    <submittedName>
        <fullName evidence="2">Uncharacterized protein</fullName>
    </submittedName>
</protein>
<dbReference type="SUPFAM" id="SSF51735">
    <property type="entry name" value="NAD(P)-binding Rossmann-fold domains"/>
    <property type="match status" value="1"/>
</dbReference>
<sequence length="304" mass="32751">MLPYQPLFLQLVLLATCWSYGTALAGSAAQPLQKQKIAVLGGGGYTGGLVFGFLQRAGSLYGTGIDRSVRCLGATQDTAVQLNRILSKHFCLAMADESYIKLTNLQDPASIASRLEGYDALVLGTGWETKVRPVTPNTYETTPNDKTVELYWQGTANDNPNEASQEALQIVQNVIQASPHLKHIVALDPSGSCLPLLQDGSVPFTCLQTSSPLLSTKDYTYRKGVQTSLSIASLSPSSDPLYIEDLAALAVQCLLSLDWGTSRSLQVSRATAVLPPTNPKRPDQEWCVNSYQLEAALRATASVK</sequence>
<dbReference type="Proteomes" id="UP000198406">
    <property type="component" value="Unassembled WGS sequence"/>
</dbReference>
<evidence type="ECO:0000313" key="3">
    <source>
        <dbReference type="Proteomes" id="UP000198406"/>
    </source>
</evidence>
<comment type="caution">
    <text evidence="2">The sequence shown here is derived from an EMBL/GenBank/DDBJ whole genome shotgun (WGS) entry which is preliminary data.</text>
</comment>
<gene>
    <name evidence="2" type="ORF">FisN_10Hu109</name>
</gene>